<keyword evidence="2" id="KW-0547">Nucleotide-binding</keyword>
<dbReference type="PANTHER" id="PTHR11669">
    <property type="entry name" value="REPLICATION FACTOR C / DNA POLYMERASE III GAMMA-TAU SUBUNIT"/>
    <property type="match status" value="1"/>
</dbReference>
<dbReference type="Gene3D" id="1.20.272.10">
    <property type="match status" value="1"/>
</dbReference>
<dbReference type="GO" id="GO:0006261">
    <property type="term" value="P:DNA-templated DNA replication"/>
    <property type="evidence" value="ECO:0007669"/>
    <property type="project" value="TreeGrafter"/>
</dbReference>
<dbReference type="SUPFAM" id="SSF48019">
    <property type="entry name" value="post-AAA+ oligomerization domain-like"/>
    <property type="match status" value="1"/>
</dbReference>
<dbReference type="InterPro" id="IPR003593">
    <property type="entry name" value="AAA+_ATPase"/>
</dbReference>
<reference evidence="5" key="1">
    <citation type="journal article" date="2020" name="Nature">
        <title>Giant virus diversity and host interactions through global metagenomics.</title>
        <authorList>
            <person name="Schulz F."/>
            <person name="Roux S."/>
            <person name="Paez-Espino D."/>
            <person name="Jungbluth S."/>
            <person name="Walsh D.A."/>
            <person name="Denef V.J."/>
            <person name="McMahon K.D."/>
            <person name="Konstantinidis K.T."/>
            <person name="Eloe-Fadrosh E.A."/>
            <person name="Kyrpides N.C."/>
            <person name="Woyke T."/>
        </authorList>
    </citation>
    <scope>NUCLEOTIDE SEQUENCE</scope>
    <source>
        <strain evidence="5">GVMAG-S-1017745-26</strain>
    </source>
</reference>
<dbReference type="GO" id="GO:0003677">
    <property type="term" value="F:DNA binding"/>
    <property type="evidence" value="ECO:0007669"/>
    <property type="project" value="InterPro"/>
</dbReference>
<dbReference type="GO" id="GO:0005524">
    <property type="term" value="F:ATP binding"/>
    <property type="evidence" value="ECO:0007669"/>
    <property type="project" value="UniProtKB-KW"/>
</dbReference>
<evidence type="ECO:0000259" key="4">
    <source>
        <dbReference type="SMART" id="SM00382"/>
    </source>
</evidence>
<sequence>MSFLKKYKPTYYNDFIIEKEYINLLNILQKMDNLNILFIGEQGVGKTSLIMATINEYYKSHNISKYDILFINSLKEQGINYYRNNLKTFCQTKCSNPLKKKFIILDDIDYINEQSQQVFRNCMDKYSHNVHFLISCTNIQKVIDNIQSRSIIIKLNKVSNKALNLFSYKIEENEKIVIHGNAKKFLFNICENSFQKLLIFLEKFKLYNKEITLNIAKQLCCNINYLDLQNFTNCWFKEKNYKKSIKIIFKIYDKGYSVLDILDNYFSFIKITDILNEEQKYNTIKFICNYIAVFYKIHENKVELAFFTNNLIKKII</sequence>
<evidence type="ECO:0000256" key="1">
    <source>
        <dbReference type="ARBA" id="ARBA00022705"/>
    </source>
</evidence>
<dbReference type="SMART" id="SM00382">
    <property type="entry name" value="AAA"/>
    <property type="match status" value="1"/>
</dbReference>
<keyword evidence="3" id="KW-0067">ATP-binding</keyword>
<organism evidence="5">
    <name type="scientific">viral metagenome</name>
    <dbReference type="NCBI Taxonomy" id="1070528"/>
    <lineage>
        <taxon>unclassified sequences</taxon>
        <taxon>metagenomes</taxon>
        <taxon>organismal metagenomes</taxon>
    </lineage>
</organism>
<dbReference type="GO" id="GO:0005663">
    <property type="term" value="C:DNA replication factor C complex"/>
    <property type="evidence" value="ECO:0007669"/>
    <property type="project" value="TreeGrafter"/>
</dbReference>
<accession>A0A6C0LZ39</accession>
<dbReference type="InterPro" id="IPR027417">
    <property type="entry name" value="P-loop_NTPase"/>
</dbReference>
<dbReference type="GO" id="GO:0016887">
    <property type="term" value="F:ATP hydrolysis activity"/>
    <property type="evidence" value="ECO:0007669"/>
    <property type="project" value="InterPro"/>
</dbReference>
<dbReference type="InterPro" id="IPR008921">
    <property type="entry name" value="DNA_pol3_clamp-load_cplx_C"/>
</dbReference>
<dbReference type="PANTHER" id="PTHR11669:SF20">
    <property type="entry name" value="REPLICATION FACTOR C SUBUNIT 4"/>
    <property type="match status" value="1"/>
</dbReference>
<evidence type="ECO:0000256" key="3">
    <source>
        <dbReference type="ARBA" id="ARBA00022840"/>
    </source>
</evidence>
<dbReference type="Gene3D" id="3.40.50.300">
    <property type="entry name" value="P-loop containing nucleotide triphosphate hydrolases"/>
    <property type="match status" value="1"/>
</dbReference>
<evidence type="ECO:0000256" key="2">
    <source>
        <dbReference type="ARBA" id="ARBA00022741"/>
    </source>
</evidence>
<dbReference type="EMBL" id="MN740586">
    <property type="protein sequence ID" value="QHU35298.1"/>
    <property type="molecule type" value="Genomic_DNA"/>
</dbReference>
<dbReference type="Pfam" id="PF00004">
    <property type="entry name" value="AAA"/>
    <property type="match status" value="1"/>
</dbReference>
<dbReference type="GO" id="GO:0006281">
    <property type="term" value="P:DNA repair"/>
    <property type="evidence" value="ECO:0007669"/>
    <property type="project" value="TreeGrafter"/>
</dbReference>
<keyword evidence="1" id="KW-0235">DNA replication</keyword>
<feature type="domain" description="AAA+ ATPase" evidence="4">
    <location>
        <begin position="32"/>
        <end position="159"/>
    </location>
</feature>
<dbReference type="CDD" id="cd00009">
    <property type="entry name" value="AAA"/>
    <property type="match status" value="1"/>
</dbReference>
<protein>
    <recommendedName>
        <fullName evidence="4">AAA+ ATPase domain-containing protein</fullName>
    </recommendedName>
</protein>
<dbReference type="SUPFAM" id="SSF52540">
    <property type="entry name" value="P-loop containing nucleoside triphosphate hydrolases"/>
    <property type="match status" value="1"/>
</dbReference>
<dbReference type="GO" id="GO:0003689">
    <property type="term" value="F:DNA clamp loader activity"/>
    <property type="evidence" value="ECO:0007669"/>
    <property type="project" value="TreeGrafter"/>
</dbReference>
<evidence type="ECO:0000313" key="5">
    <source>
        <dbReference type="EMBL" id="QHU35298.1"/>
    </source>
</evidence>
<dbReference type="AlphaFoldDB" id="A0A6C0LZ39"/>
<proteinExistence type="predicted"/>
<dbReference type="InterPro" id="IPR003959">
    <property type="entry name" value="ATPase_AAA_core"/>
</dbReference>
<dbReference type="InterPro" id="IPR050238">
    <property type="entry name" value="DNA_Rep/Repair_Clamp_Loader"/>
</dbReference>
<name>A0A6C0LZ39_9ZZZZ</name>